<dbReference type="OrthoDB" id="5867910at2759"/>
<protein>
    <submittedName>
        <fullName evidence="1">Uncharacterized protein</fullName>
    </submittedName>
</protein>
<name>A0A2G9U1I9_TELCI</name>
<dbReference type="AlphaFoldDB" id="A0A2G9U1I9"/>
<proteinExistence type="predicted"/>
<gene>
    <name evidence="1" type="ORF">TELCIR_14319</name>
</gene>
<sequence length="70" mass="7989">MTLAAHKRRLEQVLHVHPEKYQNPERYGRRSSRFATPVGITRSASVECALIVRDPIPKASQDCAFANKER</sequence>
<reference evidence="1 2" key="1">
    <citation type="submission" date="2015-09" db="EMBL/GenBank/DDBJ databases">
        <title>Draft genome of the parasitic nematode Teladorsagia circumcincta isolate WARC Sus (inbred).</title>
        <authorList>
            <person name="Mitreva M."/>
        </authorList>
    </citation>
    <scope>NUCLEOTIDE SEQUENCE [LARGE SCALE GENOMIC DNA]</scope>
    <source>
        <strain evidence="1 2">S</strain>
    </source>
</reference>
<dbReference type="EMBL" id="KZ350261">
    <property type="protein sequence ID" value="PIO64064.1"/>
    <property type="molecule type" value="Genomic_DNA"/>
</dbReference>
<keyword evidence="2" id="KW-1185">Reference proteome</keyword>
<dbReference type="Proteomes" id="UP000230423">
    <property type="component" value="Unassembled WGS sequence"/>
</dbReference>
<evidence type="ECO:0000313" key="1">
    <source>
        <dbReference type="EMBL" id="PIO64064.1"/>
    </source>
</evidence>
<organism evidence="1 2">
    <name type="scientific">Teladorsagia circumcincta</name>
    <name type="common">Brown stomach worm</name>
    <name type="synonym">Ostertagia circumcincta</name>
    <dbReference type="NCBI Taxonomy" id="45464"/>
    <lineage>
        <taxon>Eukaryota</taxon>
        <taxon>Metazoa</taxon>
        <taxon>Ecdysozoa</taxon>
        <taxon>Nematoda</taxon>
        <taxon>Chromadorea</taxon>
        <taxon>Rhabditida</taxon>
        <taxon>Rhabditina</taxon>
        <taxon>Rhabditomorpha</taxon>
        <taxon>Strongyloidea</taxon>
        <taxon>Trichostrongylidae</taxon>
        <taxon>Teladorsagia</taxon>
    </lineage>
</organism>
<evidence type="ECO:0000313" key="2">
    <source>
        <dbReference type="Proteomes" id="UP000230423"/>
    </source>
</evidence>
<accession>A0A2G9U1I9</accession>